<dbReference type="InterPro" id="IPR000525">
    <property type="entry name" value="Initiator_Rep_WH1"/>
</dbReference>
<protein>
    <submittedName>
        <fullName evidence="3">Replication initiation protein</fullName>
    </submittedName>
</protein>
<evidence type="ECO:0000313" key="3">
    <source>
        <dbReference type="EMBL" id="MBL0686035.1"/>
    </source>
</evidence>
<evidence type="ECO:0000256" key="1">
    <source>
        <dbReference type="ARBA" id="ARBA00038283"/>
    </source>
</evidence>
<name>A0A937DAI3_9FLAO</name>
<reference evidence="3" key="1">
    <citation type="submission" date="2021-01" db="EMBL/GenBank/DDBJ databases">
        <authorList>
            <person name="Zhong Y.L."/>
        </authorList>
    </citation>
    <scope>NUCLEOTIDE SEQUENCE</scope>
    <source>
        <strain evidence="3">KCTC 23302</strain>
    </source>
</reference>
<sequence length="364" mass="43461">MNTQRLVIQPMRFVEAVFDFTPVQRDLIMLIQHQTHPTGKIKSEFSIDLKPYLEEKGLNLKDQRYGHYKELCDSLLESKVNFKYFKGNKLYSSHNLFKKCTLDRDFIMDVEIIDDVLPLFYINKLKEGHFKDSKLVKELFEQSKNEHDSYVAYLPKTYINFEESSTKRLYEKLLEHRRYTSYKFELTKDELYMLLGYGYLKDVKEDNLFNIERQEFVQTAYKGVNGWKNLRPLLNNWLKDISEHEESGLSIAKKGKNFFQTQGRPIRSIFIHVTYDAKTVKLEPEKQKVYEALEEFGLSENQRMKIISDFPADRILSRIHDKIIRMRDDHGKKYWGEKERADYRKISNVPGYIYGVVFEYGKKH</sequence>
<accession>A0A937DAI3</accession>
<evidence type="ECO:0000259" key="2">
    <source>
        <dbReference type="Pfam" id="PF01051"/>
    </source>
</evidence>
<keyword evidence="4" id="KW-1185">Reference proteome</keyword>
<dbReference type="InterPro" id="IPR036390">
    <property type="entry name" value="WH_DNA-bd_sf"/>
</dbReference>
<dbReference type="InterPro" id="IPR036388">
    <property type="entry name" value="WH-like_DNA-bd_sf"/>
</dbReference>
<dbReference type="GO" id="GO:0003887">
    <property type="term" value="F:DNA-directed DNA polymerase activity"/>
    <property type="evidence" value="ECO:0007669"/>
    <property type="project" value="InterPro"/>
</dbReference>
<dbReference type="Pfam" id="PF01051">
    <property type="entry name" value="Rep3_N"/>
    <property type="match status" value="1"/>
</dbReference>
<comment type="caution">
    <text evidence="3">The sequence shown here is derived from an EMBL/GenBank/DDBJ whole genome shotgun (WGS) entry which is preliminary data.</text>
</comment>
<organism evidence="3 4">
    <name type="scientific">Aquimarina mytili</name>
    <dbReference type="NCBI Taxonomy" id="874423"/>
    <lineage>
        <taxon>Bacteria</taxon>
        <taxon>Pseudomonadati</taxon>
        <taxon>Bacteroidota</taxon>
        <taxon>Flavobacteriia</taxon>
        <taxon>Flavobacteriales</taxon>
        <taxon>Flavobacteriaceae</taxon>
        <taxon>Aquimarina</taxon>
    </lineage>
</organism>
<dbReference type="EMBL" id="JAERQJ010000017">
    <property type="protein sequence ID" value="MBL0686035.1"/>
    <property type="molecule type" value="Genomic_DNA"/>
</dbReference>
<dbReference type="Gene3D" id="1.10.10.10">
    <property type="entry name" value="Winged helix-like DNA-binding domain superfamily/Winged helix DNA-binding domain"/>
    <property type="match status" value="1"/>
</dbReference>
<proteinExistence type="inferred from homology"/>
<dbReference type="SUPFAM" id="SSF46785">
    <property type="entry name" value="Winged helix' DNA-binding domain"/>
    <property type="match status" value="1"/>
</dbReference>
<dbReference type="Proteomes" id="UP000651057">
    <property type="component" value="Unassembled WGS sequence"/>
</dbReference>
<dbReference type="GO" id="GO:0006270">
    <property type="term" value="P:DNA replication initiation"/>
    <property type="evidence" value="ECO:0007669"/>
    <property type="project" value="InterPro"/>
</dbReference>
<gene>
    <name evidence="3" type="ORF">JJQ60_21085</name>
</gene>
<feature type="domain" description="Initiator Rep protein WH1" evidence="2">
    <location>
        <begin position="7"/>
        <end position="127"/>
    </location>
</feature>
<evidence type="ECO:0000313" key="4">
    <source>
        <dbReference type="Proteomes" id="UP000651057"/>
    </source>
</evidence>
<dbReference type="RefSeq" id="WP_262896684.1">
    <property type="nucleotide sequence ID" value="NZ_BAABAX010000013.1"/>
</dbReference>
<comment type="similarity">
    <text evidence="1">Belongs to the initiator RepB protein family.</text>
</comment>
<dbReference type="AlphaFoldDB" id="A0A937DAI3"/>